<dbReference type="PANTHER" id="PTHR10822">
    <property type="entry name" value="GLYPICAN"/>
    <property type="match status" value="1"/>
</dbReference>
<keyword evidence="5" id="KW-0732">Signal</keyword>
<sequence>MKRMIYLRIGCGHEWSVTLLACVTLFFQTLMPLTIAGPVSDCRAVYQYWNRQLDARMPTSSTRRVDENMCRPTRNNQLNCCTSAMLAKMNEISEQELTANVQAIFRKHAEDFQNDTVLLKSYITEALGTTMVRLHNHFKTDFGYNYEPHKDFFVDFFTTIQSYLFGTRDGLADMVNVFFDELLFRMTQILLNTRINDDLTYVKCVARQLKPQRPFDRAPEIIINLTQEAFPPIRIAINSMAIAHEALLTAAKPVPMSTACTSKYMRLRFCGVCHGFLTVPPCDAACSDLADVCTPQLSALSGVWRDFIYSLRNVLDLLHKFPLVHRPLHMHLTDGIMNLKTVFTRHEQEVLSNCSAFDPSRRGTQPRHPWFSSDYVSSRSKRQASEHRSALWPGSDPGSPENAALTSGKIGNLQLWEQQIQQKYEAEANLFDELGQNICRSSDRPKASSQASCWNGTDLEPASHQRSTRRMTSRPTDPDLQKIESRLRLSTQNLQSVRRSGGDPAALRLETPNATAIRVTRDGRLVQSDKEALMGYLKSAEAATVTASPSPVEASKAATYPGVSGSPDFRPSWPQPVYGAPESADGGSGFYSKGAVGTPADDYANLPVDDEERRLDPGAVGSQTEPPGSPAYQHPLVSGIDQRPGNSGSPSAGGVSAYPTDDEDYNRRFEGGDGVQNSGFPPAENYYPPSQPQPTQPDPNAPQWRRQPEDRPSVYGQTPGLAEDPRQMAGSNNKNPWEREPPEGSGADLPPPVWPDNMEPGYGTSNPPPIFGYPTSGDQDSGHNQWNPSAGGNQDVYNTGLSGLAISEEHEIPPQIWVPESNGVVRMSILPSRGTTSPGRHIFPYLPLLLLATVASSSCCLSIRIFCTFFPVM</sequence>
<dbReference type="AlphaFoldDB" id="A0A0X3NXE3"/>
<dbReference type="GO" id="GO:0009986">
    <property type="term" value="C:cell surface"/>
    <property type="evidence" value="ECO:0007669"/>
    <property type="project" value="TreeGrafter"/>
</dbReference>
<comment type="subcellular location">
    <subcellularLocation>
        <location evidence="1">Cell membrane</location>
        <topology evidence="1">Lipid-anchor</topology>
        <topology evidence="1">GPI-anchor</topology>
    </subcellularLocation>
</comment>
<evidence type="ECO:0000256" key="2">
    <source>
        <dbReference type="ARBA" id="ARBA00010260"/>
    </source>
</evidence>
<evidence type="ECO:0000256" key="8">
    <source>
        <dbReference type="ARBA" id="ARBA00023180"/>
    </source>
</evidence>
<dbReference type="GO" id="GO:0016477">
    <property type="term" value="P:cell migration"/>
    <property type="evidence" value="ECO:0007669"/>
    <property type="project" value="TreeGrafter"/>
</dbReference>
<feature type="compositionally biased region" description="Polar residues" evidence="12">
    <location>
        <begin position="776"/>
        <end position="794"/>
    </location>
</feature>
<organism evidence="13">
    <name type="scientific">Schistocephalus solidus</name>
    <name type="common">Tapeworm</name>
    <dbReference type="NCBI Taxonomy" id="70667"/>
    <lineage>
        <taxon>Eukaryota</taxon>
        <taxon>Metazoa</taxon>
        <taxon>Spiralia</taxon>
        <taxon>Lophotrochozoa</taxon>
        <taxon>Platyhelminthes</taxon>
        <taxon>Cestoda</taxon>
        <taxon>Eucestoda</taxon>
        <taxon>Diphyllobothriidea</taxon>
        <taxon>Diphyllobothriidae</taxon>
        <taxon>Schistocephalus</taxon>
    </lineage>
</organism>
<evidence type="ECO:0000256" key="11">
    <source>
        <dbReference type="RuleBase" id="RU003518"/>
    </source>
</evidence>
<evidence type="ECO:0000256" key="1">
    <source>
        <dbReference type="ARBA" id="ARBA00004609"/>
    </source>
</evidence>
<name>A0A0X3NXE3_SCHSO</name>
<reference evidence="13" key="1">
    <citation type="submission" date="2016-01" db="EMBL/GenBank/DDBJ databases">
        <title>Reference transcriptome for the parasite Schistocephalus solidus: insights into the molecular evolution of parasitism.</title>
        <authorList>
            <person name="Hebert F.O."/>
            <person name="Grambauer S."/>
            <person name="Barber I."/>
            <person name="Landry C.R."/>
            <person name="Aubin-Horth N."/>
        </authorList>
    </citation>
    <scope>NUCLEOTIDE SEQUENCE</scope>
</reference>
<evidence type="ECO:0000256" key="6">
    <source>
        <dbReference type="ARBA" id="ARBA00022974"/>
    </source>
</evidence>
<dbReference type="InterPro" id="IPR001863">
    <property type="entry name" value="Glypican"/>
</dbReference>
<feature type="compositionally biased region" description="Pro residues" evidence="12">
    <location>
        <begin position="689"/>
        <end position="700"/>
    </location>
</feature>
<protein>
    <recommendedName>
        <fullName evidence="14">Glypican-6</fullName>
    </recommendedName>
</protein>
<gene>
    <name evidence="13" type="ORF">TR125056</name>
</gene>
<evidence type="ECO:0000256" key="5">
    <source>
        <dbReference type="ARBA" id="ARBA00022729"/>
    </source>
</evidence>
<keyword evidence="3" id="KW-1003">Cell membrane</keyword>
<evidence type="ECO:0000256" key="9">
    <source>
        <dbReference type="ARBA" id="ARBA00023207"/>
    </source>
</evidence>
<evidence type="ECO:0000256" key="4">
    <source>
        <dbReference type="ARBA" id="ARBA00022622"/>
    </source>
</evidence>
<feature type="region of interest" description="Disordered" evidence="12">
    <location>
        <begin position="441"/>
        <end position="480"/>
    </location>
</feature>
<dbReference type="GO" id="GO:0005886">
    <property type="term" value="C:plasma membrane"/>
    <property type="evidence" value="ECO:0007669"/>
    <property type="project" value="UniProtKB-SubCell"/>
</dbReference>
<dbReference type="GO" id="GO:0009966">
    <property type="term" value="P:regulation of signal transduction"/>
    <property type="evidence" value="ECO:0007669"/>
    <property type="project" value="InterPro"/>
</dbReference>
<dbReference type="GO" id="GO:0005576">
    <property type="term" value="C:extracellular region"/>
    <property type="evidence" value="ECO:0007669"/>
    <property type="project" value="TreeGrafter"/>
</dbReference>
<dbReference type="PANTHER" id="PTHR10822:SF29">
    <property type="entry name" value="DIVISION ABNORMALLY DELAYED PROTEIN"/>
    <property type="match status" value="1"/>
</dbReference>
<feature type="region of interest" description="Disordered" evidence="12">
    <location>
        <begin position="545"/>
        <end position="794"/>
    </location>
</feature>
<evidence type="ECO:0000256" key="7">
    <source>
        <dbReference type="ARBA" id="ARBA00023136"/>
    </source>
</evidence>
<dbReference type="EMBL" id="GEEE01019192">
    <property type="protein sequence ID" value="JAP44033.1"/>
    <property type="molecule type" value="Transcribed_RNA"/>
</dbReference>
<keyword evidence="6" id="KW-0654">Proteoglycan</keyword>
<keyword evidence="8" id="KW-0325">Glycoprotein</keyword>
<evidence type="ECO:0008006" key="14">
    <source>
        <dbReference type="Google" id="ProtNLM"/>
    </source>
</evidence>
<evidence type="ECO:0000313" key="13">
    <source>
        <dbReference type="EMBL" id="JAP44033.1"/>
    </source>
</evidence>
<keyword evidence="4" id="KW-0336">GPI-anchor</keyword>
<keyword evidence="10" id="KW-0449">Lipoprotein</keyword>
<evidence type="ECO:0000256" key="10">
    <source>
        <dbReference type="ARBA" id="ARBA00023288"/>
    </source>
</evidence>
<dbReference type="GO" id="GO:0098552">
    <property type="term" value="C:side of membrane"/>
    <property type="evidence" value="ECO:0007669"/>
    <property type="project" value="UniProtKB-KW"/>
</dbReference>
<keyword evidence="7" id="KW-0472">Membrane</keyword>
<comment type="similarity">
    <text evidence="2 11">Belongs to the glypican family.</text>
</comment>
<accession>A0A0X3NXE3</accession>
<evidence type="ECO:0000256" key="3">
    <source>
        <dbReference type="ARBA" id="ARBA00022475"/>
    </source>
</evidence>
<feature type="region of interest" description="Disordered" evidence="12">
    <location>
        <begin position="356"/>
        <end position="406"/>
    </location>
</feature>
<evidence type="ECO:0000256" key="12">
    <source>
        <dbReference type="SAM" id="MobiDB-lite"/>
    </source>
</evidence>
<proteinExistence type="inferred from homology"/>
<dbReference type="GO" id="GO:1905475">
    <property type="term" value="P:regulation of protein localization to membrane"/>
    <property type="evidence" value="ECO:0007669"/>
    <property type="project" value="TreeGrafter"/>
</dbReference>
<dbReference type="Pfam" id="PF01153">
    <property type="entry name" value="Glypican"/>
    <property type="match status" value="1"/>
</dbReference>
<keyword evidence="9" id="KW-0357">Heparan sulfate</keyword>